<accession>A0A015W7Q0</accession>
<evidence type="ECO:0000313" key="1">
    <source>
        <dbReference type="EMBL" id="EXY76515.1"/>
    </source>
</evidence>
<dbReference type="Proteomes" id="UP000020529">
    <property type="component" value="Unassembled WGS sequence"/>
</dbReference>
<reference evidence="1 2" key="1">
    <citation type="submission" date="2014-02" db="EMBL/GenBank/DDBJ databases">
        <authorList>
            <person name="Sears C."/>
            <person name="Carroll K."/>
            <person name="Sack B.R."/>
            <person name="Qadri F."/>
            <person name="Myers L.L."/>
            <person name="Chung G.-T."/>
            <person name="Escheverria P."/>
            <person name="Fraser C.M."/>
            <person name="Sadzewicz L."/>
            <person name="Shefchek K.A."/>
            <person name="Tallon L."/>
            <person name="Das S.P."/>
            <person name="Daugherty S."/>
            <person name="Mongodin E.F."/>
        </authorList>
    </citation>
    <scope>NUCLEOTIDE SEQUENCE [LARGE SCALE GENOMIC DNA]</scope>
    <source>
        <strain evidence="2">3988T(B)14</strain>
    </source>
</reference>
<comment type="caution">
    <text evidence="1">The sequence shown here is derived from an EMBL/GenBank/DDBJ whole genome shotgun (WGS) entry which is preliminary data.</text>
</comment>
<name>A0A015W7Q0_BACFG</name>
<protein>
    <submittedName>
        <fullName evidence="1">Uncharacterized protein</fullName>
    </submittedName>
</protein>
<gene>
    <name evidence="1" type="ORF">M124_4597</name>
</gene>
<dbReference type="EMBL" id="JGCY01000149">
    <property type="protein sequence ID" value="EXY76515.1"/>
    <property type="molecule type" value="Genomic_DNA"/>
</dbReference>
<proteinExistence type="predicted"/>
<sequence length="46" mass="4983">MLRRSDSEEILQGSENGCVLILKKVYGVALVGTGGPPPCRWALPDR</sequence>
<evidence type="ECO:0000313" key="2">
    <source>
        <dbReference type="Proteomes" id="UP000020529"/>
    </source>
</evidence>
<dbReference type="AlphaFoldDB" id="A0A015W7Q0"/>
<organism evidence="1 2">
    <name type="scientific">Bacteroides fragilis str. 3988T(B)14</name>
    <dbReference type="NCBI Taxonomy" id="1339315"/>
    <lineage>
        <taxon>Bacteria</taxon>
        <taxon>Pseudomonadati</taxon>
        <taxon>Bacteroidota</taxon>
        <taxon>Bacteroidia</taxon>
        <taxon>Bacteroidales</taxon>
        <taxon>Bacteroidaceae</taxon>
        <taxon>Bacteroides</taxon>
    </lineage>
</organism>